<evidence type="ECO:0000313" key="4">
    <source>
        <dbReference type="EMBL" id="RKP39951.1"/>
    </source>
</evidence>
<evidence type="ECO:0000256" key="2">
    <source>
        <dbReference type="ARBA" id="ARBA00023235"/>
    </source>
</evidence>
<evidence type="ECO:0000256" key="3">
    <source>
        <dbReference type="PIRSR" id="PIRSR016184-1"/>
    </source>
</evidence>
<reference evidence="5" key="1">
    <citation type="journal article" date="2018" name="Nat. Microbiol.">
        <title>Leveraging single-cell genomics to expand the fungal tree of life.</title>
        <authorList>
            <person name="Ahrendt S.R."/>
            <person name="Quandt C.A."/>
            <person name="Ciobanu D."/>
            <person name="Clum A."/>
            <person name="Salamov A."/>
            <person name="Andreopoulos B."/>
            <person name="Cheng J.F."/>
            <person name="Woyke T."/>
            <person name="Pelin A."/>
            <person name="Henrissat B."/>
            <person name="Reynolds N.K."/>
            <person name="Benny G.L."/>
            <person name="Smith M.E."/>
            <person name="James T.Y."/>
            <person name="Grigoriev I.V."/>
        </authorList>
    </citation>
    <scope>NUCLEOTIDE SEQUENCE [LARGE SCALE GENOMIC DNA]</scope>
    <source>
        <strain evidence="5">RSA 468</strain>
    </source>
</reference>
<dbReference type="EMBL" id="ML002233">
    <property type="protein sequence ID" value="RKP39951.1"/>
    <property type="molecule type" value="Genomic_DNA"/>
</dbReference>
<feature type="active site" evidence="3">
    <location>
        <position position="51"/>
    </location>
</feature>
<dbReference type="Pfam" id="PF02567">
    <property type="entry name" value="PhzC-PhzF"/>
    <property type="match status" value="1"/>
</dbReference>
<keyword evidence="5" id="KW-1185">Reference proteome</keyword>
<organism evidence="4 5">
    <name type="scientific">Dimargaris cristalligena</name>
    <dbReference type="NCBI Taxonomy" id="215637"/>
    <lineage>
        <taxon>Eukaryota</taxon>
        <taxon>Fungi</taxon>
        <taxon>Fungi incertae sedis</taxon>
        <taxon>Zoopagomycota</taxon>
        <taxon>Kickxellomycotina</taxon>
        <taxon>Dimargaritomycetes</taxon>
        <taxon>Dimargaritales</taxon>
        <taxon>Dimargaritaceae</taxon>
        <taxon>Dimargaris</taxon>
    </lineage>
</organism>
<comment type="similarity">
    <text evidence="1">Belongs to the PhzF family.</text>
</comment>
<accession>A0A4Q0A327</accession>
<dbReference type="PANTHER" id="PTHR13774:SF17">
    <property type="entry name" value="PHENAZINE BIOSYNTHESIS-LIKE DOMAIN-CONTAINING PROTEIN"/>
    <property type="match status" value="1"/>
</dbReference>
<gene>
    <name evidence="4" type="ORF">BJ085DRAFT_35181</name>
</gene>
<evidence type="ECO:0000313" key="5">
    <source>
        <dbReference type="Proteomes" id="UP000268162"/>
    </source>
</evidence>
<keyword evidence="2" id="KW-0413">Isomerase</keyword>
<dbReference type="SUPFAM" id="SSF54506">
    <property type="entry name" value="Diaminopimelate epimerase-like"/>
    <property type="match status" value="1"/>
</dbReference>
<dbReference type="AlphaFoldDB" id="A0A4Q0A327"/>
<dbReference type="PANTHER" id="PTHR13774">
    <property type="entry name" value="PHENAZINE BIOSYNTHESIS PROTEIN"/>
    <property type="match status" value="1"/>
</dbReference>
<dbReference type="InterPro" id="IPR003719">
    <property type="entry name" value="Phenazine_PhzF-like"/>
</dbReference>
<dbReference type="GO" id="GO:0016853">
    <property type="term" value="F:isomerase activity"/>
    <property type="evidence" value="ECO:0007669"/>
    <property type="project" value="UniProtKB-KW"/>
</dbReference>
<proteinExistence type="inferred from homology"/>
<dbReference type="Gene3D" id="3.10.310.10">
    <property type="entry name" value="Diaminopimelate Epimerase, Chain A, domain 1"/>
    <property type="match status" value="2"/>
</dbReference>
<protein>
    <submittedName>
        <fullName evidence="4">Uncharacterized protein</fullName>
    </submittedName>
</protein>
<name>A0A4Q0A327_9FUNG</name>
<sequence length="341" mass="36929">MPRLPIYTVDAFTLGQQHFTGNPAAVCLIPAHQGLDDPTLQRIAAEMNLSETAYVQPILPSDWPTADRSNGGDPTAFQELTDFHLRWFTPDIEVPLCGHATLASAHVLMRELGNTAPAIQFHTKSGILRVTKESIPEGDCLNMMLPLNPAFPLGTNPAEAPAQLMTKKRAEGEEAQLPVFSSEWTSKTQQIVDSLFDPENGTPNVVAVGFSPTIQYLMIHIEGGPSVLRKLKPVFTPSLLALGHECSYTGIIVVTTGDGGDLDGAARFFAPWVGVNEDPVTGSAYTVVAPYWQKLTKKPTATFIQGGNRQGKARTFLCPEFEGYVQVSGSGVTFLSGTFHY</sequence>
<dbReference type="PIRSF" id="PIRSF016184">
    <property type="entry name" value="PhzC_PhzF"/>
    <property type="match status" value="1"/>
</dbReference>
<dbReference type="Proteomes" id="UP000268162">
    <property type="component" value="Unassembled WGS sequence"/>
</dbReference>
<evidence type="ECO:0000256" key="1">
    <source>
        <dbReference type="ARBA" id="ARBA00008270"/>
    </source>
</evidence>
<dbReference type="GO" id="GO:0005737">
    <property type="term" value="C:cytoplasm"/>
    <property type="evidence" value="ECO:0007669"/>
    <property type="project" value="TreeGrafter"/>
</dbReference>
<dbReference type="STRING" id="215637.A0A4Q0A327"/>